<evidence type="ECO:0000256" key="6">
    <source>
        <dbReference type="PIRNR" id="PIRNR038800"/>
    </source>
</evidence>
<comment type="similarity">
    <text evidence="4 6">Belongs to the kynureninase family.</text>
</comment>
<reference evidence="7 8" key="1">
    <citation type="journal article" date="2018" name="ACS Chem. Biol.">
        <title>Ketoreductase domain dysfunction expands chemodiversity: malyngamide biosynthesis in the cyanobacterium Okeania hirsuta.</title>
        <authorList>
            <person name="Moss N.A."/>
            <person name="Leao T."/>
            <person name="Rankin M."/>
            <person name="McCullough T.M."/>
            <person name="Qu P."/>
            <person name="Korobeynikov A."/>
            <person name="Smith J.L."/>
            <person name="Gerwick L."/>
            <person name="Gerwick W.H."/>
        </authorList>
    </citation>
    <scope>NUCLEOTIDE SEQUENCE [LARGE SCALE GENOMIC DNA]</scope>
    <source>
        <strain evidence="7 8">PAB10Feb10-1</strain>
    </source>
</reference>
<feature type="binding site" evidence="4">
    <location>
        <position position="232"/>
    </location>
    <ligand>
        <name>pyridoxal 5'-phosphate</name>
        <dbReference type="ChEBI" id="CHEBI:597326"/>
    </ligand>
</feature>
<dbReference type="GO" id="GO:0030170">
    <property type="term" value="F:pyridoxal phosphate binding"/>
    <property type="evidence" value="ECO:0007669"/>
    <property type="project" value="UniProtKB-UniRule"/>
</dbReference>
<organism evidence="7 8">
    <name type="scientific">Okeania hirsuta</name>
    <dbReference type="NCBI Taxonomy" id="1458930"/>
    <lineage>
        <taxon>Bacteria</taxon>
        <taxon>Bacillati</taxon>
        <taxon>Cyanobacteriota</taxon>
        <taxon>Cyanophyceae</taxon>
        <taxon>Oscillatoriophycideae</taxon>
        <taxon>Oscillatoriales</taxon>
        <taxon>Microcoleaceae</taxon>
        <taxon>Okeania</taxon>
    </lineage>
</organism>
<dbReference type="GO" id="GO:0009435">
    <property type="term" value="P:NAD+ biosynthetic process"/>
    <property type="evidence" value="ECO:0007669"/>
    <property type="project" value="UniProtKB-UniRule"/>
</dbReference>
<comment type="function">
    <text evidence="4 6">Catalyzes the cleavage of L-kynurenine (L-Kyn) and L-3-hydroxykynurenine (L-3OHKyn) into anthranilic acid (AA) and 3-hydroxyanthranilic acid (3-OHAA), respectively.</text>
</comment>
<dbReference type="GO" id="GO:0005737">
    <property type="term" value="C:cytoplasm"/>
    <property type="evidence" value="ECO:0007669"/>
    <property type="project" value="UniProtKB-UniRule"/>
</dbReference>
<keyword evidence="2 4" id="KW-0378">Hydrolase</keyword>
<evidence type="ECO:0000313" key="7">
    <source>
        <dbReference type="EMBL" id="RQH46696.1"/>
    </source>
</evidence>
<dbReference type="GO" id="GO:0019805">
    <property type="term" value="P:quinolinate biosynthetic process"/>
    <property type="evidence" value="ECO:0007669"/>
    <property type="project" value="UniProtKB-UniRule"/>
</dbReference>
<gene>
    <name evidence="4 7" type="primary">kynU</name>
    <name evidence="7" type="ORF">D5R40_09505</name>
</gene>
<sequence length="406" mass="45977">MDARDPLASLRKEFYIPKAASGEENIYFCGHSLGLQPVTVRESIEKVLYDWEKLGIEGYFCGTPRWLDYSKSLKPKMAEIVGALESEIAIMNTLTMNLHLMLVSFYRPSPEKYKILIEANAFPSPRYALKSQIEFHGYDPEITLLEIKPRQGETYIRTEDIENLLEQEGNSIALVFLGGINYLTGQFFEMKKITEQAHQYGCLVGFDLAHAVGNVPLALHDWQVDFAVWCNYKYMNSGPGAVGACFVHEKYAHQFNLPRFAGWWGNKIETRLLMKQDIEPSSGAEGWQISNSDVLSLASLSVSLDIFARVGMAQLVTKSRLLTGYLEFLLNSLENKPLLLTPANPEARGCQLSIQIKNAEGNLLEKLTERGILCDWREPNTLRIAPVPLYNRYTEVFQFVQALSEL</sequence>
<feature type="binding site" evidence="4">
    <location>
        <position position="95"/>
    </location>
    <ligand>
        <name>pyridoxal 5'-phosphate</name>
        <dbReference type="ChEBI" id="CHEBI:597326"/>
    </ligand>
</feature>
<dbReference type="Pfam" id="PF22580">
    <property type="entry name" value="KYNU_C"/>
    <property type="match status" value="1"/>
</dbReference>
<dbReference type="AlphaFoldDB" id="A0A3N6QNE0"/>
<keyword evidence="1 4" id="KW-0662">Pyridine nucleotide biosynthesis</keyword>
<name>A0A3N6QNE0_9CYAN</name>
<dbReference type="Proteomes" id="UP000269154">
    <property type="component" value="Unassembled WGS sequence"/>
</dbReference>
<dbReference type="Gene3D" id="3.90.1150.10">
    <property type="entry name" value="Aspartate Aminotransferase, domain 1"/>
    <property type="match status" value="1"/>
</dbReference>
<feature type="binding site" evidence="4">
    <location>
        <position position="94"/>
    </location>
    <ligand>
        <name>pyridoxal 5'-phosphate</name>
        <dbReference type="ChEBI" id="CHEBI:597326"/>
    </ligand>
</feature>
<dbReference type="GO" id="GO:0043420">
    <property type="term" value="P:anthranilate metabolic process"/>
    <property type="evidence" value="ECO:0007669"/>
    <property type="project" value="TreeGrafter"/>
</dbReference>
<accession>A0A3N6QNE0</accession>
<proteinExistence type="inferred from homology"/>
<dbReference type="UniPathway" id="UPA00334">
    <property type="reaction ID" value="UER00455"/>
</dbReference>
<evidence type="ECO:0000256" key="1">
    <source>
        <dbReference type="ARBA" id="ARBA00022642"/>
    </source>
</evidence>
<feature type="binding site" evidence="4">
    <location>
        <position position="207"/>
    </location>
    <ligand>
        <name>pyridoxal 5'-phosphate</name>
        <dbReference type="ChEBI" id="CHEBI:597326"/>
    </ligand>
</feature>
<dbReference type="InterPro" id="IPR015422">
    <property type="entry name" value="PyrdxlP-dep_Trfase_small"/>
</dbReference>
<feature type="binding site" evidence="4">
    <location>
        <position position="263"/>
    </location>
    <ligand>
        <name>pyridoxal 5'-phosphate</name>
        <dbReference type="ChEBI" id="CHEBI:597326"/>
    </ligand>
</feature>
<dbReference type="PANTHER" id="PTHR14084:SF0">
    <property type="entry name" value="KYNURENINASE"/>
    <property type="match status" value="1"/>
</dbReference>
<dbReference type="UniPathway" id="UPA00253">
    <property type="reaction ID" value="UER00329"/>
</dbReference>
<evidence type="ECO:0000256" key="4">
    <source>
        <dbReference type="HAMAP-Rule" id="MF_01970"/>
    </source>
</evidence>
<dbReference type="EMBL" id="RCBY01000039">
    <property type="protein sequence ID" value="RQH46696.1"/>
    <property type="molecule type" value="Genomic_DNA"/>
</dbReference>
<dbReference type="EC" id="3.7.1.3" evidence="4 5"/>
<evidence type="ECO:0000256" key="3">
    <source>
        <dbReference type="ARBA" id="ARBA00022898"/>
    </source>
</evidence>
<dbReference type="GO" id="GO:0019441">
    <property type="term" value="P:L-tryptophan catabolic process to kynurenine"/>
    <property type="evidence" value="ECO:0007669"/>
    <property type="project" value="TreeGrafter"/>
</dbReference>
<dbReference type="InterPro" id="IPR015424">
    <property type="entry name" value="PyrdxlP-dep_Trfase"/>
</dbReference>
<comment type="subunit">
    <text evidence="4 6">Homodimer.</text>
</comment>
<dbReference type="GO" id="GO:0030429">
    <property type="term" value="F:kynureninase activity"/>
    <property type="evidence" value="ECO:0007669"/>
    <property type="project" value="UniProtKB-UniRule"/>
</dbReference>
<dbReference type="FunFam" id="3.40.640.10:FF:000031">
    <property type="entry name" value="Kynureninase"/>
    <property type="match status" value="1"/>
</dbReference>
<feature type="modified residue" description="N6-(pyridoxal phosphate)lysine" evidence="4">
    <location>
        <position position="233"/>
    </location>
</feature>
<comment type="catalytic activity">
    <reaction evidence="4 6">
        <text>L-kynurenine + H2O = anthranilate + L-alanine + H(+)</text>
        <dbReference type="Rhea" id="RHEA:16813"/>
        <dbReference type="ChEBI" id="CHEBI:15377"/>
        <dbReference type="ChEBI" id="CHEBI:15378"/>
        <dbReference type="ChEBI" id="CHEBI:16567"/>
        <dbReference type="ChEBI" id="CHEBI:57959"/>
        <dbReference type="ChEBI" id="CHEBI:57972"/>
        <dbReference type="EC" id="3.7.1.3"/>
    </reaction>
</comment>
<dbReference type="PIRSF" id="PIRSF038800">
    <property type="entry name" value="KYNU"/>
    <property type="match status" value="1"/>
</dbReference>
<dbReference type="SUPFAM" id="SSF53383">
    <property type="entry name" value="PLP-dependent transferases"/>
    <property type="match status" value="1"/>
</dbReference>
<evidence type="ECO:0000256" key="5">
    <source>
        <dbReference type="NCBIfam" id="TIGR01814"/>
    </source>
</evidence>
<keyword evidence="8" id="KW-1185">Reference proteome</keyword>
<dbReference type="OrthoDB" id="9812626at2"/>
<dbReference type="HAMAP" id="MF_01970">
    <property type="entry name" value="Kynureninase"/>
    <property type="match status" value="1"/>
</dbReference>
<keyword evidence="3 4" id="KW-0663">Pyridoxal phosphate</keyword>
<comment type="caution">
    <text evidence="7">The sequence shown here is derived from an EMBL/GenBank/DDBJ whole genome shotgun (WGS) entry which is preliminary data.</text>
</comment>
<dbReference type="InterPro" id="IPR015421">
    <property type="entry name" value="PyrdxlP-dep_Trfase_major"/>
</dbReference>
<dbReference type="Gene3D" id="3.40.640.10">
    <property type="entry name" value="Type I PLP-dependent aspartate aminotransferase-like (Major domain)"/>
    <property type="match status" value="1"/>
</dbReference>
<dbReference type="NCBIfam" id="TIGR01814">
    <property type="entry name" value="kynureninase"/>
    <property type="match status" value="1"/>
</dbReference>
<comment type="pathway">
    <text evidence="4 6">Cofactor biosynthesis; NAD(+) biosynthesis; quinolinate from L-kynurenine: step 2/3.</text>
</comment>
<comment type="cofactor">
    <cofactor evidence="4 6">
        <name>pyridoxal 5'-phosphate</name>
        <dbReference type="ChEBI" id="CHEBI:597326"/>
    </cofactor>
</comment>
<dbReference type="InterPro" id="IPR010111">
    <property type="entry name" value="Kynureninase"/>
</dbReference>
<protein>
    <recommendedName>
        <fullName evidence="4 5">Kynureninase</fullName>
        <ecNumber evidence="4 5">3.7.1.3</ecNumber>
    </recommendedName>
    <alternativeName>
        <fullName evidence="4">L-kynurenine hydrolase</fullName>
    </alternativeName>
</protein>
<comment type="catalytic activity">
    <reaction evidence="6">
        <text>3-hydroxy-L-kynurenine + H2O = 3-hydroxyanthranilate + L-alanine + H(+)</text>
        <dbReference type="Rhea" id="RHEA:25143"/>
        <dbReference type="ChEBI" id="CHEBI:15377"/>
        <dbReference type="ChEBI" id="CHEBI:15378"/>
        <dbReference type="ChEBI" id="CHEBI:36559"/>
        <dbReference type="ChEBI" id="CHEBI:57972"/>
        <dbReference type="ChEBI" id="CHEBI:58125"/>
        <dbReference type="EC" id="3.7.1.3"/>
    </reaction>
</comment>
<comment type="caution">
    <text evidence="4">Lacks conserved residue(s) required for the propagation of feature annotation.</text>
</comment>
<dbReference type="GO" id="GO:0097053">
    <property type="term" value="P:L-kynurenine catabolic process"/>
    <property type="evidence" value="ECO:0007669"/>
    <property type="project" value="UniProtKB-UniRule"/>
</dbReference>
<evidence type="ECO:0000313" key="8">
    <source>
        <dbReference type="Proteomes" id="UP000269154"/>
    </source>
</evidence>
<feature type="binding site" evidence="4">
    <location>
        <position position="210"/>
    </location>
    <ligand>
        <name>pyridoxal 5'-phosphate</name>
        <dbReference type="ChEBI" id="CHEBI:597326"/>
    </ligand>
</feature>
<dbReference type="PANTHER" id="PTHR14084">
    <property type="entry name" value="KYNURENINASE"/>
    <property type="match status" value="1"/>
</dbReference>
<comment type="pathway">
    <text evidence="4 6">Amino-acid degradation; L-kynurenine degradation; L-alanine and anthranilate from L-kynurenine: step 1/1.</text>
</comment>
<evidence type="ECO:0000256" key="2">
    <source>
        <dbReference type="ARBA" id="ARBA00022801"/>
    </source>
</evidence>
<feature type="binding site" evidence="4">
    <location>
        <position position="291"/>
    </location>
    <ligand>
        <name>pyridoxal 5'-phosphate</name>
        <dbReference type="ChEBI" id="CHEBI:597326"/>
    </ligand>
</feature>